<reference evidence="1 2" key="1">
    <citation type="submission" date="2017-01" db="EMBL/GenBank/DDBJ databases">
        <title>Novel large sulfur bacteria in the metagenomes of groundwater-fed chemosynthetic microbial mats in the Lake Huron basin.</title>
        <authorList>
            <person name="Sharrar A.M."/>
            <person name="Flood B.E."/>
            <person name="Bailey J.V."/>
            <person name="Jones D.S."/>
            <person name="Biddanda B."/>
            <person name="Ruberg S.A."/>
            <person name="Marcus D.N."/>
            <person name="Dick G.J."/>
        </authorList>
    </citation>
    <scope>NUCLEOTIDE SEQUENCE [LARGE SCALE GENOMIC DNA]</scope>
    <source>
        <strain evidence="1">A8</strain>
    </source>
</reference>
<evidence type="ECO:0000313" key="1">
    <source>
        <dbReference type="EMBL" id="OQX17313.1"/>
    </source>
</evidence>
<sequence length="396" mass="45233">MIQVIPLQSEKSPVNLGYRREQAKIIFQGEDSKKIVWIDVPEYRKSATNSNHWLILGFLLAHELNTDIHVEGEVDDLLLKNLKSINYLFNNWFKKNNIVNASATKISRISRNYNQEVGLFFSGGVDSMFSLFDDEARGSSLRIRDLITVWGFDIPLSKPEEFQKLHQQLNNIAIKTNSVLIPVITNLRSLGEPYAHLWGERGHGAALAAIGHLFSAELTEVRIASSFDYENIFPWGSHPYIDPLFSSSNLSVVHDGAAWSRVDKTRLLTDFDIALDALHVCHKMASSANCSHCSKCIRTMLTIDCFGAKDRANAFDWSEYNLKTLEPILISNWLDRAFFVDIDRAADLAHRTDIRNFILRSKKYSKWIRPIPGIFLDSTLVKFYISMLKNFYSKQP</sequence>
<dbReference type="EMBL" id="MTEJ01000001">
    <property type="protein sequence ID" value="OQX17313.1"/>
    <property type="molecule type" value="Genomic_DNA"/>
</dbReference>
<accession>A0A1Y1QZU6</accession>
<dbReference type="AlphaFoldDB" id="A0A1Y1QZU6"/>
<name>A0A1Y1QZU6_9GAMM</name>
<organism evidence="1 2">
    <name type="scientific">Thiothrix lacustris</name>
    <dbReference type="NCBI Taxonomy" id="525917"/>
    <lineage>
        <taxon>Bacteria</taxon>
        <taxon>Pseudomonadati</taxon>
        <taxon>Pseudomonadota</taxon>
        <taxon>Gammaproteobacteria</taxon>
        <taxon>Thiotrichales</taxon>
        <taxon>Thiotrichaceae</taxon>
        <taxon>Thiothrix</taxon>
    </lineage>
</organism>
<comment type="caution">
    <text evidence="1">The sequence shown here is derived from an EMBL/GenBank/DDBJ whole genome shotgun (WGS) entry which is preliminary data.</text>
</comment>
<dbReference type="Proteomes" id="UP000192491">
    <property type="component" value="Unassembled WGS sequence"/>
</dbReference>
<gene>
    <name evidence="1" type="ORF">BWK73_01105</name>
</gene>
<evidence type="ECO:0000313" key="2">
    <source>
        <dbReference type="Proteomes" id="UP000192491"/>
    </source>
</evidence>
<protein>
    <submittedName>
        <fullName evidence="1">Uncharacterized protein</fullName>
    </submittedName>
</protein>
<proteinExistence type="predicted"/>